<evidence type="ECO:0008006" key="3">
    <source>
        <dbReference type="Google" id="ProtNLM"/>
    </source>
</evidence>
<protein>
    <recommendedName>
        <fullName evidence="3">DUF1835 domain-containing protein</fullName>
    </recommendedName>
</protein>
<comment type="caution">
    <text evidence="1">The sequence shown here is derived from an EMBL/GenBank/DDBJ whole genome shotgun (WGS) entry which is preliminary data.</text>
</comment>
<sequence>MKGQRVDGIVHAVCVHTPEANEALRWLAEQGVTPLGPGRWRQSLPSGDLEHSDSGLAHEWAAAVLDEDRLAPGERLRLGLGLLDLLDEYWVTVELRHFIADQADAGVSEAFWAGYRQRLEAPDASEQLQYSLWVDWFEDQDTAGVAFAALLGDDVRYLRAGLGLSALATGPLHRRAARILASSAPVRWAYKHDVYEAVAAVTELHPALFKGLLTSYHDFYGDLEPAAALTLLNRLDLPPETEHFATLRAVLKAGARNHYLHPDLWGAPGRTRRGSAGQ</sequence>
<evidence type="ECO:0000313" key="1">
    <source>
        <dbReference type="EMBL" id="GIJ29571.1"/>
    </source>
</evidence>
<proteinExistence type="predicted"/>
<evidence type="ECO:0000313" key="2">
    <source>
        <dbReference type="Proteomes" id="UP000653076"/>
    </source>
</evidence>
<name>A0ABQ4JGM8_9ACTN</name>
<reference evidence="1 2" key="1">
    <citation type="submission" date="2021-01" db="EMBL/GenBank/DDBJ databases">
        <title>Whole genome shotgun sequence of Verrucosispora qiuiae NBRC 106684.</title>
        <authorList>
            <person name="Komaki H."/>
            <person name="Tamura T."/>
        </authorList>
    </citation>
    <scope>NUCLEOTIDE SEQUENCE [LARGE SCALE GENOMIC DNA]</scope>
    <source>
        <strain evidence="1 2">NBRC 106684</strain>
    </source>
</reference>
<accession>A0ABQ4JGM8</accession>
<dbReference type="EMBL" id="BOPC01000075">
    <property type="protein sequence ID" value="GIJ29571.1"/>
    <property type="molecule type" value="Genomic_DNA"/>
</dbReference>
<dbReference type="Proteomes" id="UP000653076">
    <property type="component" value="Unassembled WGS sequence"/>
</dbReference>
<gene>
    <name evidence="1" type="ORF">Vqi01_47330</name>
</gene>
<keyword evidence="2" id="KW-1185">Reference proteome</keyword>
<organism evidence="1 2">
    <name type="scientific">Micromonospora qiuiae</name>
    <dbReference type="NCBI Taxonomy" id="502268"/>
    <lineage>
        <taxon>Bacteria</taxon>
        <taxon>Bacillati</taxon>
        <taxon>Actinomycetota</taxon>
        <taxon>Actinomycetes</taxon>
        <taxon>Micromonosporales</taxon>
        <taxon>Micromonosporaceae</taxon>
        <taxon>Micromonospora</taxon>
    </lineage>
</organism>